<organism evidence="9 10">
    <name type="scientific">Chlorella vulgaris</name>
    <name type="common">Green alga</name>
    <dbReference type="NCBI Taxonomy" id="3077"/>
    <lineage>
        <taxon>Eukaryota</taxon>
        <taxon>Viridiplantae</taxon>
        <taxon>Chlorophyta</taxon>
        <taxon>core chlorophytes</taxon>
        <taxon>Trebouxiophyceae</taxon>
        <taxon>Chlorellales</taxon>
        <taxon>Chlorellaceae</taxon>
        <taxon>Chlorella clade</taxon>
        <taxon>Chlorella</taxon>
    </lineage>
</organism>
<evidence type="ECO:0000256" key="5">
    <source>
        <dbReference type="ARBA" id="ARBA00022989"/>
    </source>
</evidence>
<evidence type="ECO:0000256" key="6">
    <source>
        <dbReference type="ARBA" id="ARBA00023136"/>
    </source>
</evidence>
<dbReference type="PANTHER" id="PTHR11706:SF33">
    <property type="entry name" value="NATURAL RESISTANCE-ASSOCIATED MACROPHAGE PROTEIN 2"/>
    <property type="match status" value="1"/>
</dbReference>
<comment type="similarity">
    <text evidence="2">Belongs to the NRAMP (TC 2.A.55) family.</text>
</comment>
<dbReference type="GO" id="GO:0005886">
    <property type="term" value="C:plasma membrane"/>
    <property type="evidence" value="ECO:0007669"/>
    <property type="project" value="TreeGrafter"/>
</dbReference>
<dbReference type="PANTHER" id="PTHR11706">
    <property type="entry name" value="SOLUTE CARRIER PROTEIN FAMILY 11 MEMBER"/>
    <property type="match status" value="1"/>
</dbReference>
<keyword evidence="5 8" id="KW-1133">Transmembrane helix</keyword>
<dbReference type="GO" id="GO:0034755">
    <property type="term" value="P:iron ion transmembrane transport"/>
    <property type="evidence" value="ECO:0007669"/>
    <property type="project" value="TreeGrafter"/>
</dbReference>
<name>A0A9D4TGM5_CHLVU</name>
<dbReference type="EMBL" id="SIDB01000012">
    <property type="protein sequence ID" value="KAI3425081.1"/>
    <property type="molecule type" value="Genomic_DNA"/>
</dbReference>
<gene>
    <name evidence="9" type="ORF">D9Q98_008459</name>
</gene>
<comment type="caution">
    <text evidence="9">The sequence shown here is derived from an EMBL/GenBank/DDBJ whole genome shotgun (WGS) entry which is preliminary data.</text>
</comment>
<dbReference type="GO" id="GO:0015086">
    <property type="term" value="F:cadmium ion transmembrane transporter activity"/>
    <property type="evidence" value="ECO:0007669"/>
    <property type="project" value="TreeGrafter"/>
</dbReference>
<keyword evidence="3" id="KW-0813">Transport</keyword>
<dbReference type="Pfam" id="PF01566">
    <property type="entry name" value="Nramp"/>
    <property type="match status" value="1"/>
</dbReference>
<accession>A0A9D4TGM5</accession>
<protein>
    <submittedName>
        <fullName evidence="9">Uncharacterized protein</fullName>
    </submittedName>
</protein>
<dbReference type="Proteomes" id="UP001055712">
    <property type="component" value="Unassembled WGS sequence"/>
</dbReference>
<dbReference type="OrthoDB" id="409173at2759"/>
<dbReference type="GO" id="GO:0005384">
    <property type="term" value="F:manganese ion transmembrane transporter activity"/>
    <property type="evidence" value="ECO:0007669"/>
    <property type="project" value="TreeGrafter"/>
</dbReference>
<sequence length="204" mass="22056">MRLQGALSNRVDSTKQIVSGDPSASASKLSDDGGNDVPPPVEVTPADDSDDVVRWSWRRFLLFCGPGLLMSVAYLDPGNLEADIQAGAKTGFALLWWFLLVSMGCGTAFQLISGKLGLVTGKDLAQHCGEQWPLGARWFLWAMLEFAIVAVDIQETVGCAQALYMLSNGQLPLWAGTWRAAAAAACVYVWHGMAWHGRRAQSTL</sequence>
<evidence type="ECO:0000256" key="3">
    <source>
        <dbReference type="ARBA" id="ARBA00022448"/>
    </source>
</evidence>
<evidence type="ECO:0000313" key="9">
    <source>
        <dbReference type="EMBL" id="KAI3425081.1"/>
    </source>
</evidence>
<keyword evidence="6 8" id="KW-0472">Membrane</keyword>
<feature type="transmembrane region" description="Helical" evidence="8">
    <location>
        <begin position="171"/>
        <end position="190"/>
    </location>
</feature>
<dbReference type="AlphaFoldDB" id="A0A9D4TGM5"/>
<feature type="region of interest" description="Disordered" evidence="7">
    <location>
        <begin position="1"/>
        <end position="47"/>
    </location>
</feature>
<dbReference type="InterPro" id="IPR001046">
    <property type="entry name" value="NRAMP_fam"/>
</dbReference>
<keyword evidence="10" id="KW-1185">Reference proteome</keyword>
<feature type="compositionally biased region" description="Polar residues" evidence="7">
    <location>
        <begin position="1"/>
        <end position="28"/>
    </location>
</feature>
<proteinExistence type="inferred from homology"/>
<evidence type="ECO:0000256" key="7">
    <source>
        <dbReference type="SAM" id="MobiDB-lite"/>
    </source>
</evidence>
<evidence type="ECO:0000256" key="8">
    <source>
        <dbReference type="SAM" id="Phobius"/>
    </source>
</evidence>
<reference evidence="9" key="2">
    <citation type="submission" date="2020-11" db="EMBL/GenBank/DDBJ databases">
        <authorList>
            <person name="Cecchin M."/>
            <person name="Marcolungo L."/>
            <person name="Rossato M."/>
            <person name="Girolomoni L."/>
            <person name="Cosentino E."/>
            <person name="Cuine S."/>
            <person name="Li-Beisson Y."/>
            <person name="Delledonne M."/>
            <person name="Ballottari M."/>
        </authorList>
    </citation>
    <scope>NUCLEOTIDE SEQUENCE</scope>
    <source>
        <strain evidence="9">211/11P</strain>
        <tissue evidence="9">Whole cell</tissue>
    </source>
</reference>
<evidence type="ECO:0000256" key="2">
    <source>
        <dbReference type="ARBA" id="ARBA00009965"/>
    </source>
</evidence>
<dbReference type="PRINTS" id="PR00447">
    <property type="entry name" value="NATRESASSCMP"/>
</dbReference>
<evidence type="ECO:0000313" key="10">
    <source>
        <dbReference type="Proteomes" id="UP001055712"/>
    </source>
</evidence>
<reference evidence="9" key="1">
    <citation type="journal article" date="2019" name="Plant J.">
        <title>Chlorella vulgaris genome assembly and annotation reveals the molecular basis for metabolic acclimation to high light conditions.</title>
        <authorList>
            <person name="Cecchin M."/>
            <person name="Marcolungo L."/>
            <person name="Rossato M."/>
            <person name="Girolomoni L."/>
            <person name="Cosentino E."/>
            <person name="Cuine S."/>
            <person name="Li-Beisson Y."/>
            <person name="Delledonne M."/>
            <person name="Ballottari M."/>
        </authorList>
    </citation>
    <scope>NUCLEOTIDE SEQUENCE</scope>
    <source>
        <strain evidence="9">211/11P</strain>
    </source>
</reference>
<comment type="subcellular location">
    <subcellularLocation>
        <location evidence="1">Membrane</location>
        <topology evidence="1">Multi-pass membrane protein</topology>
    </subcellularLocation>
</comment>
<feature type="transmembrane region" description="Helical" evidence="8">
    <location>
        <begin position="95"/>
        <end position="113"/>
    </location>
</feature>
<evidence type="ECO:0000256" key="4">
    <source>
        <dbReference type="ARBA" id="ARBA00022692"/>
    </source>
</evidence>
<evidence type="ECO:0000256" key="1">
    <source>
        <dbReference type="ARBA" id="ARBA00004141"/>
    </source>
</evidence>
<keyword evidence="4 8" id="KW-0812">Transmembrane</keyword>